<evidence type="ECO:0000313" key="2">
    <source>
        <dbReference type="Proteomes" id="UP000645217"/>
    </source>
</evidence>
<evidence type="ECO:0000313" key="1">
    <source>
        <dbReference type="EMBL" id="GGK61664.1"/>
    </source>
</evidence>
<organism evidence="1 2">
    <name type="scientific">Sphaerisporangium melleum</name>
    <dbReference type="NCBI Taxonomy" id="321316"/>
    <lineage>
        <taxon>Bacteria</taxon>
        <taxon>Bacillati</taxon>
        <taxon>Actinomycetota</taxon>
        <taxon>Actinomycetes</taxon>
        <taxon>Streptosporangiales</taxon>
        <taxon>Streptosporangiaceae</taxon>
        <taxon>Sphaerisporangium</taxon>
    </lineage>
</organism>
<proteinExistence type="predicted"/>
<keyword evidence="2" id="KW-1185">Reference proteome</keyword>
<dbReference type="AlphaFoldDB" id="A0A917QP14"/>
<reference evidence="1" key="1">
    <citation type="journal article" date="2014" name="Int. J. Syst. Evol. Microbiol.">
        <title>Complete genome sequence of Corynebacterium casei LMG S-19264T (=DSM 44701T), isolated from a smear-ripened cheese.</title>
        <authorList>
            <consortium name="US DOE Joint Genome Institute (JGI-PGF)"/>
            <person name="Walter F."/>
            <person name="Albersmeier A."/>
            <person name="Kalinowski J."/>
            <person name="Ruckert C."/>
        </authorList>
    </citation>
    <scope>NUCLEOTIDE SEQUENCE</scope>
    <source>
        <strain evidence="1">JCM 13064</strain>
    </source>
</reference>
<sequence length="107" mass="12100">MTDGPVTSQDITDLRETVRQGRMTEQMFLVELIALVNRVRVEMERMTDRLTAPSAEEARIRADERRKVAKEIAQEILAVDPVEWALAGQRAGEDAVRIVRRIGGLAR</sequence>
<accession>A0A917QP14</accession>
<gene>
    <name evidence="1" type="ORF">GCM10007964_01010</name>
</gene>
<dbReference type="EMBL" id="BMNT01000001">
    <property type="protein sequence ID" value="GGK61664.1"/>
    <property type="molecule type" value="Genomic_DNA"/>
</dbReference>
<comment type="caution">
    <text evidence="1">The sequence shown here is derived from an EMBL/GenBank/DDBJ whole genome shotgun (WGS) entry which is preliminary data.</text>
</comment>
<dbReference type="Proteomes" id="UP000645217">
    <property type="component" value="Unassembled WGS sequence"/>
</dbReference>
<protein>
    <submittedName>
        <fullName evidence="1">Uncharacterized protein</fullName>
    </submittedName>
</protein>
<reference evidence="1" key="2">
    <citation type="submission" date="2020-09" db="EMBL/GenBank/DDBJ databases">
        <authorList>
            <person name="Sun Q."/>
            <person name="Ohkuma M."/>
        </authorList>
    </citation>
    <scope>NUCLEOTIDE SEQUENCE</scope>
    <source>
        <strain evidence="1">JCM 13064</strain>
    </source>
</reference>
<name>A0A917QP14_9ACTN</name>
<dbReference type="RefSeq" id="WP_189160904.1">
    <property type="nucleotide sequence ID" value="NZ_BMNT01000001.1"/>
</dbReference>